<comment type="caution">
    <text evidence="1">The sequence shown here is derived from an EMBL/GenBank/DDBJ whole genome shotgun (WGS) entry which is preliminary data.</text>
</comment>
<dbReference type="EMBL" id="JANPWB010000013">
    <property type="protein sequence ID" value="KAJ1105968.1"/>
    <property type="molecule type" value="Genomic_DNA"/>
</dbReference>
<proteinExistence type="predicted"/>
<protein>
    <submittedName>
        <fullName evidence="1">Uncharacterized protein</fullName>
    </submittedName>
</protein>
<gene>
    <name evidence="1" type="ORF">NDU88_003371</name>
</gene>
<organism evidence="1 2">
    <name type="scientific">Pleurodeles waltl</name>
    <name type="common">Iberian ribbed newt</name>
    <dbReference type="NCBI Taxonomy" id="8319"/>
    <lineage>
        <taxon>Eukaryota</taxon>
        <taxon>Metazoa</taxon>
        <taxon>Chordata</taxon>
        <taxon>Craniata</taxon>
        <taxon>Vertebrata</taxon>
        <taxon>Euteleostomi</taxon>
        <taxon>Amphibia</taxon>
        <taxon>Batrachia</taxon>
        <taxon>Caudata</taxon>
        <taxon>Salamandroidea</taxon>
        <taxon>Salamandridae</taxon>
        <taxon>Pleurodelinae</taxon>
        <taxon>Pleurodeles</taxon>
    </lineage>
</organism>
<name>A0AAV7MQI9_PLEWA</name>
<accession>A0AAV7MQI9</accession>
<keyword evidence="2" id="KW-1185">Reference proteome</keyword>
<dbReference type="Proteomes" id="UP001066276">
    <property type="component" value="Chromosome 9"/>
</dbReference>
<reference evidence="1" key="1">
    <citation type="journal article" date="2022" name="bioRxiv">
        <title>Sequencing and chromosome-scale assembly of the giantPleurodeles waltlgenome.</title>
        <authorList>
            <person name="Brown T."/>
            <person name="Elewa A."/>
            <person name="Iarovenko S."/>
            <person name="Subramanian E."/>
            <person name="Araus A.J."/>
            <person name="Petzold A."/>
            <person name="Susuki M."/>
            <person name="Suzuki K.-i.T."/>
            <person name="Hayashi T."/>
            <person name="Toyoda A."/>
            <person name="Oliveira C."/>
            <person name="Osipova E."/>
            <person name="Leigh N.D."/>
            <person name="Simon A."/>
            <person name="Yun M.H."/>
        </authorList>
    </citation>
    <scope>NUCLEOTIDE SEQUENCE</scope>
    <source>
        <strain evidence="1">20211129_DDA</strain>
        <tissue evidence="1">Liver</tissue>
    </source>
</reference>
<evidence type="ECO:0000313" key="2">
    <source>
        <dbReference type="Proteomes" id="UP001066276"/>
    </source>
</evidence>
<evidence type="ECO:0000313" key="1">
    <source>
        <dbReference type="EMBL" id="KAJ1105968.1"/>
    </source>
</evidence>
<sequence length="92" mass="10540">MNGARRAPFETDRYMRVLRVAQRRQQRPRGTRRRKKGQEHGVCVVPAPVLACIPAHRGGTESSETVVLSGPIITARMKRVYPVQFLYLRQLI</sequence>
<dbReference type="AlphaFoldDB" id="A0AAV7MQI9"/>